<reference evidence="7 8" key="1">
    <citation type="submission" date="2018-05" db="EMBL/GenBank/DDBJ databases">
        <authorList>
            <person name="Goeker M."/>
            <person name="Huntemann M."/>
            <person name="Clum A."/>
            <person name="Pillay M."/>
            <person name="Palaniappan K."/>
            <person name="Varghese N."/>
            <person name="Mikhailova N."/>
            <person name="Stamatis D."/>
            <person name="Reddy T."/>
            <person name="Daum C."/>
            <person name="Shapiro N."/>
            <person name="Ivanova N."/>
            <person name="Kyrpides N."/>
            <person name="Woyke T."/>
        </authorList>
    </citation>
    <scope>NUCLEOTIDE SEQUENCE [LARGE SCALE GENOMIC DNA]</scope>
    <source>
        <strain evidence="7 8">DSM 26524</strain>
    </source>
</reference>
<feature type="coiled-coil region" evidence="5">
    <location>
        <begin position="84"/>
        <end position="118"/>
    </location>
</feature>
<protein>
    <submittedName>
        <fullName evidence="7">MerR family transcriptional regulator</fullName>
    </submittedName>
</protein>
<sequence>MEYTILKLANLAGISTRTLRYYDEIGLLKPSRKEDSGYRVYGEGEVDRLQQILFYRELGLGLSDIKKAMDAPEYFRLDVLKGHLKELSERRVQLALLIENVEKTIQKEEGRIQMADQEKFMGLKRQIIAENEEKYGDEIRSKYGDTSVDESNKKMLGLTEEAYSEMTDTGERILQILEEAVRNQEKPEGEKGREAAELHKKWLTFTWPSYTKEAHCGVVQMYVADERFRAYYDGNMQGCAAFLKASVEAHVDEI</sequence>
<dbReference type="Pfam" id="PF13411">
    <property type="entry name" value="MerR_1"/>
    <property type="match status" value="1"/>
</dbReference>
<evidence type="ECO:0000259" key="6">
    <source>
        <dbReference type="PROSITE" id="PS50937"/>
    </source>
</evidence>
<dbReference type="InterPro" id="IPR012925">
    <property type="entry name" value="TipAS_dom"/>
</dbReference>
<dbReference type="SUPFAM" id="SSF89082">
    <property type="entry name" value="Antibiotic binding domain of TipA-like multidrug resistance regulators"/>
    <property type="match status" value="1"/>
</dbReference>
<dbReference type="CDD" id="cd01106">
    <property type="entry name" value="HTH_TipAL-Mta"/>
    <property type="match status" value="1"/>
</dbReference>
<evidence type="ECO:0000256" key="3">
    <source>
        <dbReference type="ARBA" id="ARBA00023159"/>
    </source>
</evidence>
<dbReference type="InterPro" id="IPR036244">
    <property type="entry name" value="TipA-like_antibiotic-bd"/>
</dbReference>
<gene>
    <name evidence="7" type="ORF">C7383_101248</name>
</gene>
<organism evidence="7 8">
    <name type="scientific">Murimonas intestini</name>
    <dbReference type="NCBI Taxonomy" id="1337051"/>
    <lineage>
        <taxon>Bacteria</taxon>
        <taxon>Bacillati</taxon>
        <taxon>Bacillota</taxon>
        <taxon>Clostridia</taxon>
        <taxon>Lachnospirales</taxon>
        <taxon>Lachnospiraceae</taxon>
        <taxon>Murimonas</taxon>
    </lineage>
</organism>
<dbReference type="PRINTS" id="PR00040">
    <property type="entry name" value="HTHMERR"/>
</dbReference>
<dbReference type="Proteomes" id="UP000245412">
    <property type="component" value="Unassembled WGS sequence"/>
</dbReference>
<dbReference type="Gene3D" id="1.10.1660.10">
    <property type="match status" value="1"/>
</dbReference>
<proteinExistence type="predicted"/>
<dbReference type="AlphaFoldDB" id="A0AB73T9T5"/>
<dbReference type="InterPro" id="IPR009061">
    <property type="entry name" value="DNA-bd_dom_put_sf"/>
</dbReference>
<dbReference type="InterPro" id="IPR000551">
    <property type="entry name" value="MerR-type_HTH_dom"/>
</dbReference>
<dbReference type="PROSITE" id="PS50937">
    <property type="entry name" value="HTH_MERR_2"/>
    <property type="match status" value="1"/>
</dbReference>
<dbReference type="GO" id="GO:0003700">
    <property type="term" value="F:DNA-binding transcription factor activity"/>
    <property type="evidence" value="ECO:0007669"/>
    <property type="project" value="InterPro"/>
</dbReference>
<evidence type="ECO:0000256" key="2">
    <source>
        <dbReference type="ARBA" id="ARBA00023125"/>
    </source>
</evidence>
<evidence type="ECO:0000256" key="1">
    <source>
        <dbReference type="ARBA" id="ARBA00023015"/>
    </source>
</evidence>
<dbReference type="PANTHER" id="PTHR30204:SF90">
    <property type="entry name" value="HTH-TYPE TRANSCRIPTIONAL ACTIVATOR MTA"/>
    <property type="match status" value="1"/>
</dbReference>
<dbReference type="Gene3D" id="1.10.490.50">
    <property type="entry name" value="Antibiotic binding domain of TipA-like multidrug resistance regulators"/>
    <property type="match status" value="1"/>
</dbReference>
<dbReference type="EMBL" id="QGGY01000001">
    <property type="protein sequence ID" value="PWJ78877.1"/>
    <property type="molecule type" value="Genomic_DNA"/>
</dbReference>
<dbReference type="RefSeq" id="WP_109624322.1">
    <property type="nucleotide sequence ID" value="NZ_JANKBI010000001.1"/>
</dbReference>
<keyword evidence="8" id="KW-1185">Reference proteome</keyword>
<dbReference type="InterPro" id="IPR047057">
    <property type="entry name" value="MerR_fam"/>
</dbReference>
<keyword evidence="2" id="KW-0238">DNA-binding</keyword>
<keyword evidence="3" id="KW-0010">Activator</keyword>
<evidence type="ECO:0000256" key="5">
    <source>
        <dbReference type="SAM" id="Coils"/>
    </source>
</evidence>
<dbReference type="GO" id="GO:0003677">
    <property type="term" value="F:DNA binding"/>
    <property type="evidence" value="ECO:0007669"/>
    <property type="project" value="UniProtKB-KW"/>
</dbReference>
<dbReference type="SUPFAM" id="SSF46955">
    <property type="entry name" value="Putative DNA-binding domain"/>
    <property type="match status" value="1"/>
</dbReference>
<comment type="caution">
    <text evidence="7">The sequence shown here is derived from an EMBL/GenBank/DDBJ whole genome shotgun (WGS) entry which is preliminary data.</text>
</comment>
<feature type="domain" description="HTH merR-type" evidence="6">
    <location>
        <begin position="1"/>
        <end position="71"/>
    </location>
</feature>
<keyword evidence="5" id="KW-0175">Coiled coil</keyword>
<name>A0AB73T9T5_9FIRM</name>
<evidence type="ECO:0000313" key="8">
    <source>
        <dbReference type="Proteomes" id="UP000245412"/>
    </source>
</evidence>
<keyword evidence="1" id="KW-0805">Transcription regulation</keyword>
<evidence type="ECO:0000256" key="4">
    <source>
        <dbReference type="ARBA" id="ARBA00023163"/>
    </source>
</evidence>
<dbReference type="Pfam" id="PF07739">
    <property type="entry name" value="TipAS"/>
    <property type="match status" value="1"/>
</dbReference>
<keyword evidence="4" id="KW-0804">Transcription</keyword>
<dbReference type="SMART" id="SM00422">
    <property type="entry name" value="HTH_MERR"/>
    <property type="match status" value="1"/>
</dbReference>
<evidence type="ECO:0000313" key="7">
    <source>
        <dbReference type="EMBL" id="PWJ78877.1"/>
    </source>
</evidence>
<accession>A0AB73T9T5</accession>
<dbReference type="PANTHER" id="PTHR30204">
    <property type="entry name" value="REDOX-CYCLING DRUG-SENSING TRANSCRIPTIONAL ACTIVATOR SOXR"/>
    <property type="match status" value="1"/>
</dbReference>